<dbReference type="EMBL" id="NLAX01000003">
    <property type="protein sequence ID" value="PKS12693.1"/>
    <property type="molecule type" value="Genomic_DNA"/>
</dbReference>
<keyword evidence="2" id="KW-1133">Transmembrane helix</keyword>
<evidence type="ECO:0000313" key="4">
    <source>
        <dbReference type="Proteomes" id="UP000233524"/>
    </source>
</evidence>
<proteinExistence type="predicted"/>
<feature type="compositionally biased region" description="Low complexity" evidence="1">
    <location>
        <begin position="458"/>
        <end position="473"/>
    </location>
</feature>
<feature type="transmembrane region" description="Helical" evidence="2">
    <location>
        <begin position="235"/>
        <end position="256"/>
    </location>
</feature>
<feature type="transmembrane region" description="Helical" evidence="2">
    <location>
        <begin position="15"/>
        <end position="37"/>
    </location>
</feature>
<feature type="transmembrane region" description="Helical" evidence="2">
    <location>
        <begin position="293"/>
        <end position="313"/>
    </location>
</feature>
<feature type="transmembrane region" description="Helical" evidence="2">
    <location>
        <begin position="174"/>
        <end position="197"/>
    </location>
</feature>
<evidence type="ECO:0000256" key="1">
    <source>
        <dbReference type="SAM" id="MobiDB-lite"/>
    </source>
</evidence>
<accession>A0A2N3NJS2</accession>
<evidence type="ECO:0000256" key="2">
    <source>
        <dbReference type="SAM" id="Phobius"/>
    </source>
</evidence>
<keyword evidence="2" id="KW-0472">Membrane</keyword>
<gene>
    <name evidence="3" type="ORF">jhhlp_000901</name>
</gene>
<dbReference type="VEuPathDB" id="FungiDB:jhhlp_000901"/>
<dbReference type="InParanoid" id="A0A2N3NJS2"/>
<evidence type="ECO:0000313" key="3">
    <source>
        <dbReference type="EMBL" id="PKS12693.1"/>
    </source>
</evidence>
<reference evidence="3 4" key="1">
    <citation type="journal article" date="2017" name="G3 (Bethesda)">
        <title>First Draft Genome Sequence of the Pathogenic Fungus Lomentospora prolificans (Formerly Scedosporium prolificans).</title>
        <authorList>
            <person name="Luo R."/>
            <person name="Zimin A."/>
            <person name="Workman R."/>
            <person name="Fan Y."/>
            <person name="Pertea G."/>
            <person name="Grossman N."/>
            <person name="Wear M.P."/>
            <person name="Jia B."/>
            <person name="Miller H."/>
            <person name="Casadevall A."/>
            <person name="Timp W."/>
            <person name="Zhang S.X."/>
            <person name="Salzberg S.L."/>
        </authorList>
    </citation>
    <scope>NUCLEOTIDE SEQUENCE [LARGE SCALE GENOMIC DNA]</scope>
    <source>
        <strain evidence="3 4">JHH-5317</strain>
    </source>
</reference>
<name>A0A2N3NJS2_9PEZI</name>
<feature type="transmembrane region" description="Helical" evidence="2">
    <location>
        <begin position="58"/>
        <end position="76"/>
    </location>
</feature>
<feature type="transmembrane region" description="Helical" evidence="2">
    <location>
        <begin position="263"/>
        <end position="281"/>
    </location>
</feature>
<feature type="transmembrane region" description="Helical" evidence="2">
    <location>
        <begin position="143"/>
        <end position="162"/>
    </location>
</feature>
<feature type="region of interest" description="Disordered" evidence="1">
    <location>
        <begin position="427"/>
        <end position="497"/>
    </location>
</feature>
<sequence>MTPAPLMLLGSHVPVAIFAAHVLLATYLTFAVSRGLYRSYLELPPSQATRSRQSKRQKLVPVFAALALVSFAHATYTGVTYAVLSYRVWAAGRGIALPVRLWGNDGILPFRDNHTLRHMSRWLTDTPIYADAFEVVAEQTRRYWWGQQLDLAMLPWTLLLSIEGRRRNIPFTWAYLGLAHLVGLSFAQNLFYVALLLTPTPIVERHDNALPASWYVKTRDSIFPPKPPNWCPHPLLFLICYSFNGVAIFFVPSLAGTALSTRLLLTTRGLTFLSLLIPYIVPESWGTVHSHPHHAYSSFSALFRLLSTLSLALHGKSTLLALTGATTNDYRHRHSALMNIDLEKLAVWERTTYGLGRILGAWNHHPLVNHASVDVILSALSLGLWAAVRSIEAEDILSSSVPFFQKLEGHTQALVYETTDAREILAENGITDPPLSPSPEPVPKPRKRRTRPTKIHVEPPSTSEEEATTTSSPLRRNTRSRKNKSTEPMSAPEDAYVPTPRERAAILEGDVLRVADGELGWESAALAWGITVVGGLGCGSAGVFGAECVSR</sequence>
<keyword evidence="2" id="KW-0812">Transmembrane</keyword>
<dbReference type="Proteomes" id="UP000233524">
    <property type="component" value="Unassembled WGS sequence"/>
</dbReference>
<organism evidence="3 4">
    <name type="scientific">Lomentospora prolificans</name>
    <dbReference type="NCBI Taxonomy" id="41688"/>
    <lineage>
        <taxon>Eukaryota</taxon>
        <taxon>Fungi</taxon>
        <taxon>Dikarya</taxon>
        <taxon>Ascomycota</taxon>
        <taxon>Pezizomycotina</taxon>
        <taxon>Sordariomycetes</taxon>
        <taxon>Hypocreomycetidae</taxon>
        <taxon>Microascales</taxon>
        <taxon>Microascaceae</taxon>
        <taxon>Lomentospora</taxon>
    </lineage>
</organism>
<dbReference type="AlphaFoldDB" id="A0A2N3NJS2"/>
<keyword evidence="4" id="KW-1185">Reference proteome</keyword>
<feature type="compositionally biased region" description="Basic residues" evidence="1">
    <location>
        <begin position="444"/>
        <end position="454"/>
    </location>
</feature>
<dbReference type="OrthoDB" id="2126185at2759"/>
<protein>
    <submittedName>
        <fullName evidence="3">Uncharacterized protein</fullName>
    </submittedName>
</protein>
<comment type="caution">
    <text evidence="3">The sequence shown here is derived from an EMBL/GenBank/DDBJ whole genome shotgun (WGS) entry which is preliminary data.</text>
</comment>